<evidence type="ECO:0000256" key="4">
    <source>
        <dbReference type="ARBA" id="ARBA00022840"/>
    </source>
</evidence>
<keyword evidence="1" id="KW-0808">Transferase</keyword>
<dbReference type="InterPro" id="IPR036759">
    <property type="entry name" value="TPK_catalytic_sf"/>
</dbReference>
<feature type="domain" description="Thiamin pyrophosphokinase thiamin-binding" evidence="5">
    <location>
        <begin position="1"/>
        <end position="34"/>
    </location>
</feature>
<sequence>YPLTNFRLTQGTSIGISNEIIEAKAQILFNKGVLIVVESKDT</sequence>
<dbReference type="GO" id="GO:0004788">
    <property type="term" value="F:thiamine diphosphokinase activity"/>
    <property type="evidence" value="ECO:0007669"/>
    <property type="project" value="InterPro"/>
</dbReference>
<evidence type="ECO:0000313" key="6">
    <source>
        <dbReference type="EMBL" id="HCL01242.1"/>
    </source>
</evidence>
<protein>
    <submittedName>
        <fullName evidence="6">Thiamine diphosphokinase</fullName>
    </submittedName>
</protein>
<gene>
    <name evidence="6" type="ORF">DHW61_02320</name>
</gene>
<dbReference type="EMBL" id="DPVV01000087">
    <property type="protein sequence ID" value="HCL01242.1"/>
    <property type="molecule type" value="Genomic_DNA"/>
</dbReference>
<dbReference type="Pfam" id="PF04265">
    <property type="entry name" value="TPK_B1_binding"/>
    <property type="match status" value="1"/>
</dbReference>
<evidence type="ECO:0000256" key="2">
    <source>
        <dbReference type="ARBA" id="ARBA00022741"/>
    </source>
</evidence>
<reference evidence="6 7" key="1">
    <citation type="journal article" date="2018" name="Nat. Biotechnol.">
        <title>A standardized bacterial taxonomy based on genome phylogeny substantially revises the tree of life.</title>
        <authorList>
            <person name="Parks D.H."/>
            <person name="Chuvochina M."/>
            <person name="Waite D.W."/>
            <person name="Rinke C."/>
            <person name="Skarshewski A."/>
            <person name="Chaumeil P.A."/>
            <person name="Hugenholtz P."/>
        </authorList>
    </citation>
    <scope>NUCLEOTIDE SEQUENCE [LARGE SCALE GENOMIC DNA]</scope>
    <source>
        <strain evidence="6">UBA11728</strain>
    </source>
</reference>
<dbReference type="GO" id="GO:0005524">
    <property type="term" value="F:ATP binding"/>
    <property type="evidence" value="ECO:0007669"/>
    <property type="project" value="UniProtKB-KW"/>
</dbReference>
<evidence type="ECO:0000256" key="1">
    <source>
        <dbReference type="ARBA" id="ARBA00022679"/>
    </source>
</evidence>
<proteinExistence type="predicted"/>
<comment type="caution">
    <text evidence="6">The sequence shown here is derived from an EMBL/GenBank/DDBJ whole genome shotgun (WGS) entry which is preliminary data.</text>
</comment>
<dbReference type="GO" id="GO:0009229">
    <property type="term" value="P:thiamine diphosphate biosynthetic process"/>
    <property type="evidence" value="ECO:0007669"/>
    <property type="project" value="InterPro"/>
</dbReference>
<keyword evidence="3 6" id="KW-0418">Kinase</keyword>
<dbReference type="InterPro" id="IPR007373">
    <property type="entry name" value="Thiamin_PyroPKinase_B1-bd"/>
</dbReference>
<dbReference type="GO" id="GO:0016301">
    <property type="term" value="F:kinase activity"/>
    <property type="evidence" value="ECO:0007669"/>
    <property type="project" value="UniProtKB-KW"/>
</dbReference>
<name>A0A3D2X2A9_9FIRM</name>
<dbReference type="Gene3D" id="3.40.50.10240">
    <property type="entry name" value="Thiamin pyrophosphokinase, catalytic domain"/>
    <property type="match status" value="1"/>
</dbReference>
<dbReference type="GO" id="GO:0030975">
    <property type="term" value="F:thiamine binding"/>
    <property type="evidence" value="ECO:0007669"/>
    <property type="project" value="InterPro"/>
</dbReference>
<evidence type="ECO:0000259" key="5">
    <source>
        <dbReference type="Pfam" id="PF04265"/>
    </source>
</evidence>
<evidence type="ECO:0000256" key="3">
    <source>
        <dbReference type="ARBA" id="ARBA00022777"/>
    </source>
</evidence>
<dbReference type="Proteomes" id="UP000262969">
    <property type="component" value="Unassembled WGS sequence"/>
</dbReference>
<organism evidence="6 7">
    <name type="scientific">Lachnoclostridium phytofermentans</name>
    <dbReference type="NCBI Taxonomy" id="66219"/>
    <lineage>
        <taxon>Bacteria</taxon>
        <taxon>Bacillati</taxon>
        <taxon>Bacillota</taxon>
        <taxon>Clostridia</taxon>
        <taxon>Lachnospirales</taxon>
        <taxon>Lachnospiraceae</taxon>
    </lineage>
</organism>
<keyword evidence="4" id="KW-0067">ATP-binding</keyword>
<dbReference type="AlphaFoldDB" id="A0A3D2X2A9"/>
<feature type="non-terminal residue" evidence="6">
    <location>
        <position position="1"/>
    </location>
</feature>
<evidence type="ECO:0000313" key="7">
    <source>
        <dbReference type="Proteomes" id="UP000262969"/>
    </source>
</evidence>
<accession>A0A3D2X2A9</accession>
<keyword evidence="2" id="KW-0547">Nucleotide-binding</keyword>